<feature type="compositionally biased region" description="Basic residues" evidence="1">
    <location>
        <begin position="258"/>
        <end position="275"/>
    </location>
</feature>
<evidence type="ECO:0000256" key="1">
    <source>
        <dbReference type="SAM" id="MobiDB-lite"/>
    </source>
</evidence>
<feature type="region of interest" description="Disordered" evidence="1">
    <location>
        <begin position="487"/>
        <end position="512"/>
    </location>
</feature>
<protein>
    <submittedName>
        <fullName evidence="2">Uncharacterized protein</fullName>
    </submittedName>
</protein>
<feature type="compositionally biased region" description="Polar residues" evidence="1">
    <location>
        <begin position="534"/>
        <end position="549"/>
    </location>
</feature>
<evidence type="ECO:0000313" key="3">
    <source>
        <dbReference type="Proteomes" id="UP001158986"/>
    </source>
</evidence>
<comment type="caution">
    <text evidence="2">The sequence shown here is derived from an EMBL/GenBank/DDBJ whole genome shotgun (WGS) entry which is preliminary data.</text>
</comment>
<organism evidence="2 3">
    <name type="scientific">Peronospora belbahrii</name>
    <dbReference type="NCBI Taxonomy" id="622444"/>
    <lineage>
        <taxon>Eukaryota</taxon>
        <taxon>Sar</taxon>
        <taxon>Stramenopiles</taxon>
        <taxon>Oomycota</taxon>
        <taxon>Peronosporomycetes</taxon>
        <taxon>Peronosporales</taxon>
        <taxon>Peronosporaceae</taxon>
        <taxon>Peronospora</taxon>
    </lineage>
</organism>
<feature type="region of interest" description="Disordered" evidence="1">
    <location>
        <begin position="530"/>
        <end position="565"/>
    </location>
</feature>
<sequence length="904" mass="98635">MKSTGPYLMPSSSSVSLHPSSFTSSQLIDLTLDDEEDEIMERQVAQESVENKSTTISSSSNTIKLNSLDGIGNESATVVQLVQQDKETSEMTVPLVEDIESDVDEEWPHISSKVALSAALSVNDNTSHHQMRKNMGALLDVMSQTISPFHDGQKHKSVWEEIHQVEVTRQQTLALPLYEGIDDIMKVHLDEELSNKAPQANADVPSLSTIADQTGESLEDGEIFEEGVALKPMIQEYMSDHHCESIQKRQVNATGIRSHLRSRKQKKRGKKKAKRKVEAMQAMHAPPGRVNSEFKRTIRQQPFADDLPPFAMMRNGPRGEPMNMRPVFQDAPPALFCAGGLPSAVPHPPLRPPLQQRPAASLPPSYEDSQILRVNRQGGMEMIGGEAELSLLSASPITEGFQYHSLSVIPPPSMPNGPGLPLQRSVGYAPQLPPLSISGGVNTTNSAASRGRDESVDFDLDSLRAAALRTKIKRSVKKMDRTTTIVTSVQSSPSSSRSVQTAAYSEEKKRKPVSPEIDELRFDILRSMKRNRNRTASSKTRSISQSTPQGIELSLIERPDESRMKKAAQSNPSGVQAASQNLSECTLISRSTDADRIGNDWPSSKIGKSLTPEQVVSKMEVSKLATTSEKTKPSTDFAVSTSEFRPLTASSQSVVIQLTPNDFLPRKSGDKFTQEATSSSGLRDAIKQMRRKIAEREQQKQTKHLLVSTATELSKQSFGPPPSSALSSPSLKNKAGGACIQWPSAPSARPGISSPCTERLIQPAAGANVDKQICAQTEANQEKEKVTKEVLSSPLEMLSSVKSAILAAGRESFSKPTLEPQLRNDISKGIMTLTIADGVVAETLCGSITERLVLNDKPVSEIGCDFDAIQAEYQQCVVECEEAEVHIARLSVEMAQLEKQLPPA</sequence>
<gene>
    <name evidence="2" type="ORF">PBS001_LOCUS8855</name>
</gene>
<feature type="region of interest" description="Disordered" evidence="1">
    <location>
        <begin position="1"/>
        <end position="22"/>
    </location>
</feature>
<name>A0ABN8DB14_9STRA</name>
<accession>A0ABN8DB14</accession>
<feature type="compositionally biased region" description="Low complexity" evidence="1">
    <location>
        <begin position="487"/>
        <end position="501"/>
    </location>
</feature>
<feature type="region of interest" description="Disordered" evidence="1">
    <location>
        <begin position="662"/>
        <end position="684"/>
    </location>
</feature>
<feature type="compositionally biased region" description="Basic and acidic residues" evidence="1">
    <location>
        <begin position="555"/>
        <end position="564"/>
    </location>
</feature>
<reference evidence="2 3" key="1">
    <citation type="submission" date="2021-11" db="EMBL/GenBank/DDBJ databases">
        <authorList>
            <person name="Islam A."/>
            <person name="Islam S."/>
            <person name="Flora M.S."/>
            <person name="Rahman M."/>
            <person name="Ziaur R.M."/>
            <person name="Epstein J.H."/>
            <person name="Hassan M."/>
            <person name="Klassen M."/>
            <person name="Woodard K."/>
            <person name="Webb A."/>
            <person name="Webby R.J."/>
            <person name="El Zowalaty M.E."/>
        </authorList>
    </citation>
    <scope>NUCLEOTIDE SEQUENCE [LARGE SCALE GENOMIC DNA]</scope>
    <source>
        <strain evidence="2">Pbs1</strain>
    </source>
</reference>
<feature type="compositionally biased region" description="Low complexity" evidence="1">
    <location>
        <begin position="11"/>
        <end position="22"/>
    </location>
</feature>
<evidence type="ECO:0000313" key="2">
    <source>
        <dbReference type="EMBL" id="CAH0522424.1"/>
    </source>
</evidence>
<feature type="region of interest" description="Disordered" evidence="1">
    <location>
        <begin position="711"/>
        <end position="732"/>
    </location>
</feature>
<feature type="compositionally biased region" description="Basic and acidic residues" evidence="1">
    <location>
        <begin position="664"/>
        <end position="673"/>
    </location>
</feature>
<dbReference type="EMBL" id="CAKLCB010000389">
    <property type="protein sequence ID" value="CAH0522424.1"/>
    <property type="molecule type" value="Genomic_DNA"/>
</dbReference>
<proteinExistence type="predicted"/>
<feature type="region of interest" description="Disordered" evidence="1">
    <location>
        <begin position="256"/>
        <end position="282"/>
    </location>
</feature>
<feature type="region of interest" description="Disordered" evidence="1">
    <location>
        <begin position="348"/>
        <end position="368"/>
    </location>
</feature>
<dbReference type="Proteomes" id="UP001158986">
    <property type="component" value="Unassembled WGS sequence"/>
</dbReference>
<keyword evidence="3" id="KW-1185">Reference proteome</keyword>